<dbReference type="SUPFAM" id="SSF117782">
    <property type="entry name" value="YbjQ-like"/>
    <property type="match status" value="1"/>
</dbReference>
<dbReference type="AlphaFoldDB" id="A0A8T3YKT4"/>
<dbReference type="Gene3D" id="3.30.110.70">
    <property type="entry name" value="Hypothetical protein apc22750. Chain B"/>
    <property type="match status" value="1"/>
</dbReference>
<dbReference type="InterPro" id="IPR035439">
    <property type="entry name" value="UPF0145_dom_sf"/>
</dbReference>
<sequence>MITTTTDFVPNKKIRELLGIVRGNTIRSRGVGGDIVAGIQKVFGGEISAYVVSMNEAREEALRKMEEEAQKLGADAVLNVRFTTGEVMPYAAEILAYGTAVKLG</sequence>
<dbReference type="Proteomes" id="UP000732298">
    <property type="component" value="Unassembled WGS sequence"/>
</dbReference>
<dbReference type="InterPro" id="IPR002765">
    <property type="entry name" value="UPF0145_YbjQ-like"/>
</dbReference>
<accession>A0A8T3YKT4</accession>
<proteinExistence type="inferred from homology"/>
<comment type="caution">
    <text evidence="3">The sequence shown here is derived from an EMBL/GenBank/DDBJ whole genome shotgun (WGS) entry which is preliminary data.</text>
</comment>
<dbReference type="HAMAP" id="MF_00338">
    <property type="entry name" value="UPF0145"/>
    <property type="match status" value="1"/>
</dbReference>
<evidence type="ECO:0000313" key="3">
    <source>
        <dbReference type="EMBL" id="MBI4210843.1"/>
    </source>
</evidence>
<protein>
    <recommendedName>
        <fullName evidence="2">UPF0145 protein HY544_05040</fullName>
    </recommendedName>
</protein>
<name>A0A8T3YKT4_9ARCH</name>
<dbReference type="EMBL" id="JACQPB010000044">
    <property type="protein sequence ID" value="MBI4210843.1"/>
    <property type="molecule type" value="Genomic_DNA"/>
</dbReference>
<dbReference type="PANTHER" id="PTHR34068">
    <property type="entry name" value="UPF0145 PROTEIN YBJQ"/>
    <property type="match status" value="1"/>
</dbReference>
<organism evidence="3 4">
    <name type="scientific">Candidatus Iainarchaeum sp</name>
    <dbReference type="NCBI Taxonomy" id="3101447"/>
    <lineage>
        <taxon>Archaea</taxon>
        <taxon>Candidatus Iainarchaeota</taxon>
        <taxon>Candidatus Iainarchaeia</taxon>
        <taxon>Candidatus Iainarchaeales</taxon>
        <taxon>Candidatus Iainarchaeaceae</taxon>
        <taxon>Candidatus Iainarchaeum</taxon>
    </lineage>
</organism>
<dbReference type="Pfam" id="PF01906">
    <property type="entry name" value="YbjQ_1"/>
    <property type="match status" value="1"/>
</dbReference>
<evidence type="ECO:0000256" key="2">
    <source>
        <dbReference type="HAMAP-Rule" id="MF_00338"/>
    </source>
</evidence>
<gene>
    <name evidence="3" type="ORF">HY544_05040</name>
</gene>
<dbReference type="PANTHER" id="PTHR34068:SF2">
    <property type="entry name" value="UPF0145 PROTEIN SCO3412"/>
    <property type="match status" value="1"/>
</dbReference>
<reference evidence="3" key="1">
    <citation type="submission" date="2020-07" db="EMBL/GenBank/DDBJ databases">
        <title>Huge and variable diversity of episymbiotic CPR bacteria and DPANN archaea in groundwater ecosystems.</title>
        <authorList>
            <person name="He C.Y."/>
            <person name="Keren R."/>
            <person name="Whittaker M."/>
            <person name="Farag I.F."/>
            <person name="Doudna J."/>
            <person name="Cate J.H.D."/>
            <person name="Banfield J.F."/>
        </authorList>
    </citation>
    <scope>NUCLEOTIDE SEQUENCE</scope>
    <source>
        <strain evidence="3">NC_groundwater_1296_Ag_S-0.2um_52_80</strain>
    </source>
</reference>
<evidence type="ECO:0000256" key="1">
    <source>
        <dbReference type="ARBA" id="ARBA00010751"/>
    </source>
</evidence>
<comment type="similarity">
    <text evidence="1 2">Belongs to the UPF0145 family.</text>
</comment>
<evidence type="ECO:0000313" key="4">
    <source>
        <dbReference type="Proteomes" id="UP000732298"/>
    </source>
</evidence>